<evidence type="ECO:0000313" key="9">
    <source>
        <dbReference type="EMBL" id="MBD2683778.1"/>
    </source>
</evidence>
<keyword evidence="10" id="KW-1185">Reference proteome</keyword>
<dbReference type="PANTHER" id="PTHR33653">
    <property type="entry name" value="RIBONUCLEASE VAPC2"/>
    <property type="match status" value="1"/>
</dbReference>
<keyword evidence="5" id="KW-0378">Hydrolase</keyword>
<keyword evidence="6" id="KW-0460">Magnesium</keyword>
<keyword evidence="4" id="KW-0479">Metal-binding</keyword>
<keyword evidence="3" id="KW-0540">Nuclease</keyword>
<dbReference type="CDD" id="cd18738">
    <property type="entry name" value="PIN_VapC4-5_FitB-like"/>
    <property type="match status" value="1"/>
</dbReference>
<evidence type="ECO:0000313" key="10">
    <source>
        <dbReference type="Proteomes" id="UP000660270"/>
    </source>
</evidence>
<dbReference type="InterPro" id="IPR050556">
    <property type="entry name" value="Type_II_TA_system_RNase"/>
</dbReference>
<dbReference type="EMBL" id="JACJTM010000001">
    <property type="protein sequence ID" value="MBD2683778.1"/>
    <property type="molecule type" value="Genomic_DNA"/>
</dbReference>
<evidence type="ECO:0000256" key="5">
    <source>
        <dbReference type="ARBA" id="ARBA00022801"/>
    </source>
</evidence>
<dbReference type="InterPro" id="IPR029060">
    <property type="entry name" value="PIN-like_dom_sf"/>
</dbReference>
<name>A0ABR8INW8_APHFL</name>
<evidence type="ECO:0000256" key="6">
    <source>
        <dbReference type="ARBA" id="ARBA00022842"/>
    </source>
</evidence>
<evidence type="ECO:0000259" key="8">
    <source>
        <dbReference type="Pfam" id="PF01850"/>
    </source>
</evidence>
<gene>
    <name evidence="9" type="ORF">H6G43_00640</name>
</gene>
<keyword evidence="2" id="KW-1277">Toxin-antitoxin system</keyword>
<organism evidence="9 10">
    <name type="scientific">Aphanizomenon flos-aquae FACHB-1249</name>
    <dbReference type="NCBI Taxonomy" id="2692889"/>
    <lineage>
        <taxon>Bacteria</taxon>
        <taxon>Bacillati</taxon>
        <taxon>Cyanobacteriota</taxon>
        <taxon>Cyanophyceae</taxon>
        <taxon>Nostocales</taxon>
        <taxon>Aphanizomenonaceae</taxon>
        <taxon>Aphanizomenon</taxon>
    </lineage>
</organism>
<dbReference type="GeneID" id="78216658"/>
<dbReference type="SUPFAM" id="SSF88723">
    <property type="entry name" value="PIN domain-like"/>
    <property type="match status" value="1"/>
</dbReference>
<dbReference type="PANTHER" id="PTHR33653:SF1">
    <property type="entry name" value="RIBONUCLEASE VAPC2"/>
    <property type="match status" value="1"/>
</dbReference>
<sequence>MNGIKYLLDTNIVIGLLQRDLIILDIVNDRQIQIGECAYSAITRMELLSFPSITPTEKEAIVFLLSRMTYLTITPAIENETINFRYTHKTKLPDSIIAATTKYHGLELITLDKKLANKLKLDN</sequence>
<comment type="similarity">
    <text evidence="7">Belongs to the PINc/VapC protein family.</text>
</comment>
<comment type="cofactor">
    <cofactor evidence="1">
        <name>Mg(2+)</name>
        <dbReference type="ChEBI" id="CHEBI:18420"/>
    </cofactor>
</comment>
<evidence type="ECO:0000256" key="1">
    <source>
        <dbReference type="ARBA" id="ARBA00001946"/>
    </source>
</evidence>
<evidence type="ECO:0000256" key="4">
    <source>
        <dbReference type="ARBA" id="ARBA00022723"/>
    </source>
</evidence>
<evidence type="ECO:0000256" key="2">
    <source>
        <dbReference type="ARBA" id="ARBA00022649"/>
    </source>
</evidence>
<feature type="domain" description="PIN" evidence="8">
    <location>
        <begin position="6"/>
        <end position="117"/>
    </location>
</feature>
<evidence type="ECO:0000256" key="3">
    <source>
        <dbReference type="ARBA" id="ARBA00022722"/>
    </source>
</evidence>
<dbReference type="Gene3D" id="3.40.50.1010">
    <property type="entry name" value="5'-nuclease"/>
    <property type="match status" value="1"/>
</dbReference>
<dbReference type="Pfam" id="PF01850">
    <property type="entry name" value="PIN"/>
    <property type="match status" value="1"/>
</dbReference>
<comment type="caution">
    <text evidence="9">The sequence shown here is derived from an EMBL/GenBank/DDBJ whole genome shotgun (WGS) entry which is preliminary data.</text>
</comment>
<dbReference type="Proteomes" id="UP000660270">
    <property type="component" value="Unassembled WGS sequence"/>
</dbReference>
<evidence type="ECO:0000256" key="7">
    <source>
        <dbReference type="ARBA" id="ARBA00038093"/>
    </source>
</evidence>
<accession>A0ABR8INW8</accession>
<dbReference type="RefSeq" id="WP_190384792.1">
    <property type="nucleotide sequence ID" value="NZ_JACJTM010000001.1"/>
</dbReference>
<dbReference type="InterPro" id="IPR002716">
    <property type="entry name" value="PIN_dom"/>
</dbReference>
<proteinExistence type="inferred from homology"/>
<reference evidence="9 10" key="1">
    <citation type="journal article" date="2020" name="ISME J.">
        <title>Comparative genomics reveals insights into cyanobacterial evolution and habitat adaptation.</title>
        <authorList>
            <person name="Chen M.Y."/>
            <person name="Teng W.K."/>
            <person name="Zhao L."/>
            <person name="Hu C.X."/>
            <person name="Zhou Y.K."/>
            <person name="Han B.P."/>
            <person name="Song L.R."/>
            <person name="Shu W.S."/>
        </authorList>
    </citation>
    <scope>NUCLEOTIDE SEQUENCE [LARGE SCALE GENOMIC DNA]</scope>
    <source>
        <strain evidence="9 10">FACHB-1249</strain>
    </source>
</reference>
<protein>
    <submittedName>
        <fullName evidence="9">Type II toxin-antitoxin system VapC family toxin</fullName>
    </submittedName>
</protein>